<reference evidence="2 3" key="1">
    <citation type="submission" date="2022-06" db="EMBL/GenBank/DDBJ databases">
        <title>Isolation of gut microbiota from human fecal samples.</title>
        <authorList>
            <person name="Pamer E.G."/>
            <person name="Barat B."/>
            <person name="Waligurski E."/>
            <person name="Medina S."/>
            <person name="Paddock L."/>
            <person name="Mostad J."/>
        </authorList>
    </citation>
    <scope>NUCLEOTIDE SEQUENCE [LARGE SCALE GENOMIC DNA]</scope>
    <source>
        <strain evidence="2 3">DFI.9.73</strain>
    </source>
</reference>
<dbReference type="EMBL" id="JANFZH010000042">
    <property type="protein sequence ID" value="MCQ4841249.1"/>
    <property type="molecule type" value="Genomic_DNA"/>
</dbReference>
<proteinExistence type="predicted"/>
<dbReference type="CDD" id="cd00093">
    <property type="entry name" value="HTH_XRE"/>
    <property type="match status" value="1"/>
</dbReference>
<dbReference type="InterPro" id="IPR010982">
    <property type="entry name" value="Lambda_DNA-bd_dom_sf"/>
</dbReference>
<feature type="domain" description="HTH cro/C1-type" evidence="1">
    <location>
        <begin position="6"/>
        <end position="61"/>
    </location>
</feature>
<organism evidence="2 3">
    <name type="scientific">Neglectibacter timonensis</name>
    <dbReference type="NCBI Taxonomy" id="1776382"/>
    <lineage>
        <taxon>Bacteria</taxon>
        <taxon>Bacillati</taxon>
        <taxon>Bacillota</taxon>
        <taxon>Clostridia</taxon>
        <taxon>Eubacteriales</taxon>
        <taxon>Oscillospiraceae</taxon>
        <taxon>Neglectibacter</taxon>
    </lineage>
</organism>
<gene>
    <name evidence="2" type="ORF">NE695_15145</name>
</gene>
<keyword evidence="3" id="KW-1185">Reference proteome</keyword>
<protein>
    <submittedName>
        <fullName evidence="2">Helix-turn-helix transcriptional regulator</fullName>
    </submittedName>
</protein>
<accession>A0ABT1S2U9</accession>
<comment type="caution">
    <text evidence="2">The sequence shown here is derived from an EMBL/GenBank/DDBJ whole genome shotgun (WGS) entry which is preliminary data.</text>
</comment>
<dbReference type="SUPFAM" id="SSF47413">
    <property type="entry name" value="lambda repressor-like DNA-binding domains"/>
    <property type="match status" value="1"/>
</dbReference>
<dbReference type="RefSeq" id="WP_066859688.1">
    <property type="nucleotide sequence ID" value="NZ_CABKVV010000006.1"/>
</dbReference>
<evidence type="ECO:0000313" key="3">
    <source>
        <dbReference type="Proteomes" id="UP001524473"/>
    </source>
</evidence>
<dbReference type="Pfam" id="PF01381">
    <property type="entry name" value="HTH_3"/>
    <property type="match status" value="1"/>
</dbReference>
<dbReference type="SMART" id="SM00530">
    <property type="entry name" value="HTH_XRE"/>
    <property type="match status" value="1"/>
</dbReference>
<dbReference type="InterPro" id="IPR001387">
    <property type="entry name" value="Cro/C1-type_HTH"/>
</dbReference>
<dbReference type="Gene3D" id="1.10.260.40">
    <property type="entry name" value="lambda repressor-like DNA-binding domains"/>
    <property type="match status" value="1"/>
</dbReference>
<sequence>MEETHIHKLRIESGQTQDEAADSIGLTQSTFQQWEAGNRGKSIKKALKALMTYYNVSSDYLLEFTEVRDSLTDADKELAYRINRVNNPKLVQYLLGILDEFDETMNEEQKRVSK</sequence>
<evidence type="ECO:0000313" key="2">
    <source>
        <dbReference type="EMBL" id="MCQ4841249.1"/>
    </source>
</evidence>
<dbReference type="Proteomes" id="UP001524473">
    <property type="component" value="Unassembled WGS sequence"/>
</dbReference>
<dbReference type="PROSITE" id="PS50943">
    <property type="entry name" value="HTH_CROC1"/>
    <property type="match status" value="1"/>
</dbReference>
<dbReference type="GeneID" id="90530910"/>
<evidence type="ECO:0000259" key="1">
    <source>
        <dbReference type="PROSITE" id="PS50943"/>
    </source>
</evidence>
<name>A0ABT1S2U9_9FIRM</name>